<organism evidence="1 2">
    <name type="scientific">Melastoma candidum</name>
    <dbReference type="NCBI Taxonomy" id="119954"/>
    <lineage>
        <taxon>Eukaryota</taxon>
        <taxon>Viridiplantae</taxon>
        <taxon>Streptophyta</taxon>
        <taxon>Embryophyta</taxon>
        <taxon>Tracheophyta</taxon>
        <taxon>Spermatophyta</taxon>
        <taxon>Magnoliopsida</taxon>
        <taxon>eudicotyledons</taxon>
        <taxon>Gunneridae</taxon>
        <taxon>Pentapetalae</taxon>
        <taxon>rosids</taxon>
        <taxon>malvids</taxon>
        <taxon>Myrtales</taxon>
        <taxon>Melastomataceae</taxon>
        <taxon>Melastomatoideae</taxon>
        <taxon>Melastomateae</taxon>
        <taxon>Melastoma</taxon>
    </lineage>
</organism>
<proteinExistence type="predicted"/>
<protein>
    <submittedName>
        <fullName evidence="1">Uncharacterized protein</fullName>
    </submittedName>
</protein>
<evidence type="ECO:0000313" key="2">
    <source>
        <dbReference type="Proteomes" id="UP001057402"/>
    </source>
</evidence>
<dbReference type="EMBL" id="CM042886">
    <property type="protein sequence ID" value="KAI4340451.1"/>
    <property type="molecule type" value="Genomic_DNA"/>
</dbReference>
<name>A0ACB9NWN7_9MYRT</name>
<dbReference type="Proteomes" id="UP001057402">
    <property type="component" value="Chromosome 7"/>
</dbReference>
<sequence>MVRVMESAEVHQSTMNPGPVDGSVLYDQDKHVSAAVWDGQERGALRSALAFLYRALGNASLASQSTISGCLTLLQCWSYYHLNVGRPKLKHEAVQERFPYVLQWKGKQIGPTASRDVIFYRKALDALKPCDVVWLPYRNMDSTVIPEDIKWNLNLGRSKTMLICFDKAERHLPDRCLRQCGMPQPIPEFVTQWQRKNRGVDGGIDLSGKMELELNEWVNRGFNIVEGDGSTDESEYMHWYMNITRRFVGRPISLSSEFQRTNSGLKDIAHIADTFSMEGLNPQQIESISQIRYIVHECLSGQVESVAVPMASTPLLELGKRVRGKEKVRRRGFVKHTHKDEPMEFEPNSEDNLAHYHGVVIKEDEMPLDHVEMDGSTSQLCNMGGCLVSVDGDNVHLCTDADCQAVVNHRFQGNSVLNHEEVYHPISCGRSQLDAITLEITDPQLRDGDDEIYETKCIDAVNGVVVDASQLCCSSAELGTPVAASTVE</sequence>
<keyword evidence="2" id="KW-1185">Reference proteome</keyword>
<accession>A0ACB9NWN7</accession>
<reference evidence="2" key="1">
    <citation type="journal article" date="2023" name="Front. Plant Sci.">
        <title>Chromosomal-level genome assembly of Melastoma candidum provides insights into trichome evolution.</title>
        <authorList>
            <person name="Zhong Y."/>
            <person name="Wu W."/>
            <person name="Sun C."/>
            <person name="Zou P."/>
            <person name="Liu Y."/>
            <person name="Dai S."/>
            <person name="Zhou R."/>
        </authorList>
    </citation>
    <scope>NUCLEOTIDE SEQUENCE [LARGE SCALE GENOMIC DNA]</scope>
</reference>
<evidence type="ECO:0000313" key="1">
    <source>
        <dbReference type="EMBL" id="KAI4340451.1"/>
    </source>
</evidence>
<gene>
    <name evidence="1" type="ORF">MLD38_025283</name>
</gene>
<comment type="caution">
    <text evidence="1">The sequence shown here is derived from an EMBL/GenBank/DDBJ whole genome shotgun (WGS) entry which is preliminary data.</text>
</comment>